<dbReference type="InterPro" id="IPR007084">
    <property type="entry name" value="BRICHOS_dom"/>
</dbReference>
<evidence type="ECO:0000256" key="1">
    <source>
        <dbReference type="ARBA" id="ARBA00023157"/>
    </source>
</evidence>
<feature type="non-terminal residue" evidence="4">
    <location>
        <position position="1"/>
    </location>
</feature>
<dbReference type="EMBL" id="CALNXK010000161">
    <property type="protein sequence ID" value="CAH3171141.1"/>
    <property type="molecule type" value="Genomic_DNA"/>
</dbReference>
<comment type="caution">
    <text evidence="4">The sequence shown here is derived from an EMBL/GenBank/DDBJ whole genome shotgun (WGS) entry which is preliminary data.</text>
</comment>
<name>A0ABN8QWW6_9CNID</name>
<dbReference type="Proteomes" id="UP001159405">
    <property type="component" value="Unassembled WGS sequence"/>
</dbReference>
<protein>
    <recommendedName>
        <fullName evidence="3">BRICHOS domain-containing protein</fullName>
    </recommendedName>
</protein>
<sequence length="261" mass="29945">GFSSVAGAFILFTCLCEMRAATVQKIFEVPEMQRKVTTEKFKLHVTEGVARFDENIEINEENDIAYMKVPAHNDLSESDNLYDFKMNITVSRVKSDGVCHITPLPQDLPRPNVLSRGLKALTNMPPSHKIVKTTEQWRIGARVEKWSLRREVQEFCGQFPIYRLEPFTPDTVTVVDDTRAGKPVIVYIKYSRLIDFPLCNKIIPDPNACHPNQWLYTCKIQTARCVYYITCYLDQANTIIKCSDLTNHRFTSLVCCDPRCP</sequence>
<evidence type="ECO:0000259" key="3">
    <source>
        <dbReference type="PROSITE" id="PS50869"/>
    </source>
</evidence>
<keyword evidence="1" id="KW-1015">Disulfide bond</keyword>
<reference evidence="4 5" key="1">
    <citation type="submission" date="2022-05" db="EMBL/GenBank/DDBJ databases">
        <authorList>
            <consortium name="Genoscope - CEA"/>
            <person name="William W."/>
        </authorList>
    </citation>
    <scope>NUCLEOTIDE SEQUENCE [LARGE SCALE GENOMIC DNA]</scope>
</reference>
<organism evidence="4 5">
    <name type="scientific">Porites lobata</name>
    <dbReference type="NCBI Taxonomy" id="104759"/>
    <lineage>
        <taxon>Eukaryota</taxon>
        <taxon>Metazoa</taxon>
        <taxon>Cnidaria</taxon>
        <taxon>Anthozoa</taxon>
        <taxon>Hexacorallia</taxon>
        <taxon>Scleractinia</taxon>
        <taxon>Fungiina</taxon>
        <taxon>Poritidae</taxon>
        <taxon>Porites</taxon>
    </lineage>
</organism>
<evidence type="ECO:0000256" key="2">
    <source>
        <dbReference type="SAM" id="SignalP"/>
    </source>
</evidence>
<evidence type="ECO:0000313" key="4">
    <source>
        <dbReference type="EMBL" id="CAH3171141.1"/>
    </source>
</evidence>
<accession>A0ABN8QWW6</accession>
<dbReference type="SMART" id="SM01039">
    <property type="entry name" value="BRICHOS"/>
    <property type="match status" value="1"/>
</dbReference>
<keyword evidence="2" id="KW-0732">Signal</keyword>
<dbReference type="Pfam" id="PF04089">
    <property type="entry name" value="BRICHOS"/>
    <property type="match status" value="1"/>
</dbReference>
<dbReference type="InterPro" id="IPR051772">
    <property type="entry name" value="Gastrokine"/>
</dbReference>
<keyword evidence="5" id="KW-1185">Reference proteome</keyword>
<evidence type="ECO:0000313" key="5">
    <source>
        <dbReference type="Proteomes" id="UP001159405"/>
    </source>
</evidence>
<proteinExistence type="predicted"/>
<feature type="domain" description="BRICHOS" evidence="3">
    <location>
        <begin position="72"/>
        <end position="164"/>
    </location>
</feature>
<feature type="chain" id="PRO_5047159889" description="BRICHOS domain-containing protein" evidence="2">
    <location>
        <begin position="21"/>
        <end position="261"/>
    </location>
</feature>
<dbReference type="PANTHER" id="PTHR16483">
    <property type="entry name" value="GASTROKINE 1"/>
    <property type="match status" value="1"/>
</dbReference>
<feature type="signal peptide" evidence="2">
    <location>
        <begin position="1"/>
        <end position="20"/>
    </location>
</feature>
<dbReference type="PROSITE" id="PS50869">
    <property type="entry name" value="BRICHOS"/>
    <property type="match status" value="1"/>
</dbReference>
<gene>
    <name evidence="4" type="ORF">PLOB_00011613</name>
</gene>